<accession>A0A6P8IS49</accession>
<dbReference type="GeneID" id="116303634"/>
<gene>
    <name evidence="4" type="primary">LOC116303634</name>
</gene>
<dbReference type="InParanoid" id="A0A6P8IS49"/>
<proteinExistence type="predicted"/>
<feature type="region of interest" description="Disordered" evidence="1">
    <location>
        <begin position="1"/>
        <end position="289"/>
    </location>
</feature>
<feature type="compositionally biased region" description="Polar residues" evidence="1">
    <location>
        <begin position="104"/>
        <end position="113"/>
    </location>
</feature>
<feature type="compositionally biased region" description="Polar residues" evidence="1">
    <location>
        <begin position="46"/>
        <end position="55"/>
    </location>
</feature>
<sequence>MRGPEEVKNAEADSSSSREGGSEGNEGRDPCSSPPCKRLKQAVLNFESNTATSNGIPPPSSPSLPKLSNGVPTEVIVIDDENRAPNFGGLVTAAPSPPDKGQVKPQSSDVESSTTKDQKEDEKQLNISNFTVPIDKLNDSHESDNQEIPCSPTQTSPNDAKTSPKPTSAEKKKCKEEIQKMKEEKQKLKEEKERQRLEAKAQKEKERLEAKQKKEQERLEKQAEKEKKEKERLEKKQKEEKEKQEKKEKKEEERRKKEEEINAKLEEKRKKEEEKKQQEEELKRKKKQASLSFKNFFTKTTSAPPKVRKTNIFLKEVHLEVQINKLF</sequence>
<evidence type="ECO:0000259" key="2">
    <source>
        <dbReference type="Pfam" id="PF11600"/>
    </source>
</evidence>
<dbReference type="AlphaFoldDB" id="A0A6P8IS49"/>
<dbReference type="OrthoDB" id="10677468at2759"/>
<dbReference type="RefSeq" id="XP_031569068.1">
    <property type="nucleotide sequence ID" value="XM_031713208.1"/>
</dbReference>
<evidence type="ECO:0000313" key="4">
    <source>
        <dbReference type="RefSeq" id="XP_031569068.1"/>
    </source>
</evidence>
<protein>
    <submittedName>
        <fullName evidence="4">Chromatin assembly factor 1 subunit A-like</fullName>
    </submittedName>
</protein>
<evidence type="ECO:0000256" key="1">
    <source>
        <dbReference type="SAM" id="MobiDB-lite"/>
    </source>
</evidence>
<reference evidence="4" key="1">
    <citation type="submission" date="2025-08" db="UniProtKB">
        <authorList>
            <consortium name="RefSeq"/>
        </authorList>
    </citation>
    <scope>IDENTIFICATION</scope>
    <source>
        <tissue evidence="4">Tentacle</tissue>
    </source>
</reference>
<feature type="compositionally biased region" description="Basic and acidic residues" evidence="1">
    <location>
        <begin position="114"/>
        <end position="124"/>
    </location>
</feature>
<dbReference type="Proteomes" id="UP000515163">
    <property type="component" value="Unplaced"/>
</dbReference>
<feature type="compositionally biased region" description="Polar residues" evidence="1">
    <location>
        <begin position="146"/>
        <end position="166"/>
    </location>
</feature>
<evidence type="ECO:0000313" key="3">
    <source>
        <dbReference type="Proteomes" id="UP000515163"/>
    </source>
</evidence>
<feature type="domain" description="Chromatin assembly factor 1 p150 subunit acidic region" evidence="2">
    <location>
        <begin position="185"/>
        <end position="309"/>
    </location>
</feature>
<name>A0A6P8IS49_ACTTE</name>
<organism evidence="3 4">
    <name type="scientific">Actinia tenebrosa</name>
    <name type="common">Australian red waratah sea anemone</name>
    <dbReference type="NCBI Taxonomy" id="6105"/>
    <lineage>
        <taxon>Eukaryota</taxon>
        <taxon>Metazoa</taxon>
        <taxon>Cnidaria</taxon>
        <taxon>Anthozoa</taxon>
        <taxon>Hexacorallia</taxon>
        <taxon>Actiniaria</taxon>
        <taxon>Actiniidae</taxon>
        <taxon>Actinia</taxon>
    </lineage>
</organism>
<keyword evidence="3" id="KW-1185">Reference proteome</keyword>
<dbReference type="Pfam" id="PF11600">
    <property type="entry name" value="CAF1A_acidic"/>
    <property type="match status" value="1"/>
</dbReference>
<feature type="compositionally biased region" description="Basic and acidic residues" evidence="1">
    <location>
        <begin position="168"/>
        <end position="283"/>
    </location>
</feature>
<dbReference type="KEGG" id="aten:116303634"/>
<feature type="compositionally biased region" description="Basic and acidic residues" evidence="1">
    <location>
        <begin position="1"/>
        <end position="11"/>
    </location>
</feature>
<dbReference type="InterPro" id="IPR021644">
    <property type="entry name" value="CAF-1_p150_acidic"/>
</dbReference>